<evidence type="ECO:0000313" key="1">
    <source>
        <dbReference type="EMBL" id="MBO8445290.1"/>
    </source>
</evidence>
<sequence length="648" mass="69318">MKLKETDLKKPFCMMLTAVSVFSLASCVNEEYDLNKGIDMTINIDGDISAPLGSTEAIMIGDFLDIDEENSVLLADETGDYSLHVEAEEPVGGNVIIPSVLIEDYESLFGNGGFSLDVDVKHYVDAAGEIIGDETPVEGIIVTDVDILNGTRQTTDVIIRQDVSQITDVVKALGTIALDAPLVLTLGISEGEVTVNGGLKLTFPACVGLSLSESYDFCSINEGHILEFTSDVPVKSDSPVTIALQMTSIDFTALQGTQQGLVGNDIIVEQTIELSHFLIDAEASDFGSTFGDMPTDLQISLDMRALRMGVTGGTAVIDPSVEIEDGTVSVGELPEFLTGENVVLDIYNPVIRLDVKNSSPASALLSAKIQGYDADGNGIGTAITIGSSDKDAPDAIFMQPGSTSFYISAREIELDIEDVYPLGENPPCNVVVPDLPDIVRTIPYSIGFSDISIVVPHEGNAEDGYEESDYVMVVFPEDGSDLEYSFSADYTIDVPLSFGEDLHIEYPYDITGLNETLSPDDNGTTIRIRQAQIKLTFVNTIPLDMGVTASPIDVDGNVISDQSLKVELLSADGGEAKISAGTLGNETSCPSVINVEADTETLKKLDGFRLNITGEANEEYVGNALNANQYIRIIDMSVRINGGVDMQL</sequence>
<proteinExistence type="predicted"/>
<accession>A0A9D9H8T1</accession>
<name>A0A9D9H8T1_9BACT</name>
<dbReference type="AlphaFoldDB" id="A0A9D9H8T1"/>
<reference evidence="1" key="1">
    <citation type="submission" date="2020-10" db="EMBL/GenBank/DDBJ databases">
        <authorList>
            <person name="Gilroy R."/>
        </authorList>
    </citation>
    <scope>NUCLEOTIDE SEQUENCE</scope>
    <source>
        <strain evidence="1">D5-748</strain>
    </source>
</reference>
<reference evidence="1" key="2">
    <citation type="journal article" date="2021" name="PeerJ">
        <title>Extensive microbial diversity within the chicken gut microbiome revealed by metagenomics and culture.</title>
        <authorList>
            <person name="Gilroy R."/>
            <person name="Ravi A."/>
            <person name="Getino M."/>
            <person name="Pursley I."/>
            <person name="Horton D.L."/>
            <person name="Alikhan N.F."/>
            <person name="Baker D."/>
            <person name="Gharbi K."/>
            <person name="Hall N."/>
            <person name="Watson M."/>
            <person name="Adriaenssens E.M."/>
            <person name="Foster-Nyarko E."/>
            <person name="Jarju S."/>
            <person name="Secka A."/>
            <person name="Antonio M."/>
            <person name="Oren A."/>
            <person name="Chaudhuri R.R."/>
            <person name="La Ragione R."/>
            <person name="Hildebrand F."/>
            <person name="Pallen M.J."/>
        </authorList>
    </citation>
    <scope>NUCLEOTIDE SEQUENCE</scope>
    <source>
        <strain evidence="1">D5-748</strain>
    </source>
</reference>
<comment type="caution">
    <text evidence="1">The sequence shown here is derived from an EMBL/GenBank/DDBJ whole genome shotgun (WGS) entry which is preliminary data.</text>
</comment>
<dbReference type="PROSITE" id="PS51257">
    <property type="entry name" value="PROKAR_LIPOPROTEIN"/>
    <property type="match status" value="1"/>
</dbReference>
<organism evidence="1 2">
    <name type="scientific">Candidatus Cryptobacteroides merdavium</name>
    <dbReference type="NCBI Taxonomy" id="2840769"/>
    <lineage>
        <taxon>Bacteria</taxon>
        <taxon>Pseudomonadati</taxon>
        <taxon>Bacteroidota</taxon>
        <taxon>Bacteroidia</taxon>
        <taxon>Bacteroidales</taxon>
        <taxon>Candidatus Cryptobacteroides</taxon>
    </lineage>
</organism>
<evidence type="ECO:0000313" key="2">
    <source>
        <dbReference type="Proteomes" id="UP000823619"/>
    </source>
</evidence>
<dbReference type="EMBL" id="JADIMO010000082">
    <property type="protein sequence ID" value="MBO8445290.1"/>
    <property type="molecule type" value="Genomic_DNA"/>
</dbReference>
<protein>
    <submittedName>
        <fullName evidence="1">Uncharacterized protein</fullName>
    </submittedName>
</protein>
<gene>
    <name evidence="1" type="ORF">IAC23_06315</name>
</gene>
<dbReference type="Proteomes" id="UP000823619">
    <property type="component" value="Unassembled WGS sequence"/>
</dbReference>